<feature type="region of interest" description="Disordered" evidence="1">
    <location>
        <begin position="1"/>
        <end position="45"/>
    </location>
</feature>
<sequence length="300" mass="34090">MGLGLADTPKRTKQALKTVNVTPAKQPLERPKKERKPLYVPPPPKDNVEKLARLNAAVQATDALSVVLSRTESQREQLESRLTATRNQLGQLPIYQFPLFRNEINASQSIIIEELRSRLVNTEHRYKLDLDKIICHGEQVDCEGRRRFPINICILTADAHQGNKFTSNSTRIQEQRNERVATKISTVSDLKNHTNIGKVQFRSRSSTSEHRSSTGVGARLSQSSFSDFERSVDRDSLTRSTVSMYTSQYRLPENHADDIIYAPDEIITGRGSSSRLSTSLGEEERQSKEVNSRYQVFRMF</sequence>
<dbReference type="WBParaSite" id="Hba_14806">
    <property type="protein sequence ID" value="Hba_14806"/>
    <property type="gene ID" value="Hba_14806"/>
</dbReference>
<dbReference type="AlphaFoldDB" id="A0A1I7XAU0"/>
<evidence type="ECO:0000313" key="3">
    <source>
        <dbReference type="WBParaSite" id="Hba_14806"/>
    </source>
</evidence>
<reference evidence="3" key="1">
    <citation type="submission" date="2016-11" db="UniProtKB">
        <authorList>
            <consortium name="WormBaseParasite"/>
        </authorList>
    </citation>
    <scope>IDENTIFICATION</scope>
</reference>
<organism evidence="2 3">
    <name type="scientific">Heterorhabditis bacteriophora</name>
    <name type="common">Entomopathogenic nematode worm</name>
    <dbReference type="NCBI Taxonomy" id="37862"/>
    <lineage>
        <taxon>Eukaryota</taxon>
        <taxon>Metazoa</taxon>
        <taxon>Ecdysozoa</taxon>
        <taxon>Nematoda</taxon>
        <taxon>Chromadorea</taxon>
        <taxon>Rhabditida</taxon>
        <taxon>Rhabditina</taxon>
        <taxon>Rhabditomorpha</taxon>
        <taxon>Strongyloidea</taxon>
        <taxon>Heterorhabditidae</taxon>
        <taxon>Heterorhabditis</taxon>
    </lineage>
</organism>
<protein>
    <submittedName>
        <fullName evidence="3">Uncharacterized protein</fullName>
    </submittedName>
</protein>
<proteinExistence type="predicted"/>
<dbReference type="Proteomes" id="UP000095283">
    <property type="component" value="Unplaced"/>
</dbReference>
<feature type="region of interest" description="Disordered" evidence="1">
    <location>
        <begin position="195"/>
        <end position="220"/>
    </location>
</feature>
<name>A0A1I7XAU0_HETBA</name>
<accession>A0A1I7XAU0</accession>
<evidence type="ECO:0000256" key="1">
    <source>
        <dbReference type="SAM" id="MobiDB-lite"/>
    </source>
</evidence>
<keyword evidence="2" id="KW-1185">Reference proteome</keyword>
<evidence type="ECO:0000313" key="2">
    <source>
        <dbReference type="Proteomes" id="UP000095283"/>
    </source>
</evidence>